<dbReference type="AlphaFoldDB" id="A0A1X2GQM8"/>
<gene>
    <name evidence="1" type="ORF">DM01DRAFT_1211798</name>
</gene>
<keyword evidence="2" id="KW-1185">Reference proteome</keyword>
<proteinExistence type="predicted"/>
<accession>A0A1X2GQM8</accession>
<reference evidence="1 2" key="1">
    <citation type="submission" date="2016-07" db="EMBL/GenBank/DDBJ databases">
        <title>Pervasive Adenine N6-methylation of Active Genes in Fungi.</title>
        <authorList>
            <consortium name="DOE Joint Genome Institute"/>
            <person name="Mondo S.J."/>
            <person name="Dannebaum R.O."/>
            <person name="Kuo R.C."/>
            <person name="Labutti K."/>
            <person name="Haridas S."/>
            <person name="Kuo A."/>
            <person name="Salamov A."/>
            <person name="Ahrendt S.R."/>
            <person name="Lipzen A."/>
            <person name="Sullivan W."/>
            <person name="Andreopoulos W.B."/>
            <person name="Clum A."/>
            <person name="Lindquist E."/>
            <person name="Daum C."/>
            <person name="Ramamoorthy G.K."/>
            <person name="Gryganskyi A."/>
            <person name="Culley D."/>
            <person name="Magnuson J.K."/>
            <person name="James T.Y."/>
            <person name="O'Malley M.A."/>
            <person name="Stajich J.E."/>
            <person name="Spatafora J.W."/>
            <person name="Visel A."/>
            <person name="Grigoriev I.V."/>
        </authorList>
    </citation>
    <scope>NUCLEOTIDE SEQUENCE [LARGE SCALE GENOMIC DNA]</scope>
    <source>
        <strain evidence="1 2">NRRL 3301</strain>
    </source>
</reference>
<protein>
    <submittedName>
        <fullName evidence="1">Uncharacterized protein</fullName>
    </submittedName>
</protein>
<dbReference type="Proteomes" id="UP000242146">
    <property type="component" value="Unassembled WGS sequence"/>
</dbReference>
<evidence type="ECO:0000313" key="2">
    <source>
        <dbReference type="Proteomes" id="UP000242146"/>
    </source>
</evidence>
<organism evidence="1 2">
    <name type="scientific">Hesseltinella vesiculosa</name>
    <dbReference type="NCBI Taxonomy" id="101127"/>
    <lineage>
        <taxon>Eukaryota</taxon>
        <taxon>Fungi</taxon>
        <taxon>Fungi incertae sedis</taxon>
        <taxon>Mucoromycota</taxon>
        <taxon>Mucoromycotina</taxon>
        <taxon>Mucoromycetes</taxon>
        <taxon>Mucorales</taxon>
        <taxon>Cunninghamellaceae</taxon>
        <taxon>Hesseltinella</taxon>
    </lineage>
</organism>
<sequence>MRVLSCLFSITVSAVLGAFGVVMKGQMILKPHTFAVFFIRDGLEFFSPFDGPLVKSYSEPIEATIDNPKTIPFGVPLNFHGDLTPGQSPKTVITWTDFDNKTVLIATVRQPLFDARKIHGTGLFIPIVR</sequence>
<name>A0A1X2GQM8_9FUNG</name>
<dbReference type="EMBL" id="MCGT01000006">
    <property type="protein sequence ID" value="ORX59034.1"/>
    <property type="molecule type" value="Genomic_DNA"/>
</dbReference>
<comment type="caution">
    <text evidence="1">The sequence shown here is derived from an EMBL/GenBank/DDBJ whole genome shotgun (WGS) entry which is preliminary data.</text>
</comment>
<evidence type="ECO:0000313" key="1">
    <source>
        <dbReference type="EMBL" id="ORX59034.1"/>
    </source>
</evidence>